<dbReference type="Gene3D" id="3.40.1110.10">
    <property type="entry name" value="Calcium-transporting ATPase, cytoplasmic domain N"/>
    <property type="match status" value="1"/>
</dbReference>
<feature type="transmembrane region" description="Helical" evidence="10">
    <location>
        <begin position="1047"/>
        <end position="1065"/>
    </location>
</feature>
<keyword evidence="6" id="KW-1278">Translocase</keyword>
<dbReference type="SFLD" id="SFLDF00027">
    <property type="entry name" value="p-type_atpase"/>
    <property type="match status" value="1"/>
</dbReference>
<dbReference type="Pfam" id="PF13246">
    <property type="entry name" value="Cation_ATPase"/>
    <property type="match status" value="1"/>
</dbReference>
<keyword evidence="5" id="KW-0067">ATP-binding</keyword>
<dbReference type="InterPro" id="IPR059000">
    <property type="entry name" value="ATPase_P-type_domA"/>
</dbReference>
<feature type="transmembrane region" description="Helical" evidence="10">
    <location>
        <begin position="1016"/>
        <end position="1035"/>
    </location>
</feature>
<dbReference type="HOGENOM" id="CLU_002360_4_1_1"/>
<dbReference type="PROSITE" id="PS00154">
    <property type="entry name" value="ATPASE_E1_E2"/>
    <property type="match status" value="1"/>
</dbReference>
<dbReference type="STRING" id="686832.A0A0C3C424"/>
<feature type="transmembrane region" description="Helical" evidence="10">
    <location>
        <begin position="330"/>
        <end position="353"/>
    </location>
</feature>
<evidence type="ECO:0000256" key="9">
    <source>
        <dbReference type="SAM" id="MobiDB-lite"/>
    </source>
</evidence>
<dbReference type="PANTHER" id="PTHR43294">
    <property type="entry name" value="SODIUM/POTASSIUM-TRANSPORTING ATPASE SUBUNIT ALPHA"/>
    <property type="match status" value="1"/>
</dbReference>
<dbReference type="Pfam" id="PF00122">
    <property type="entry name" value="E1-E2_ATPase"/>
    <property type="match status" value="1"/>
</dbReference>
<reference evidence="12 13" key="1">
    <citation type="submission" date="2014-04" db="EMBL/GenBank/DDBJ databases">
        <authorList>
            <consortium name="DOE Joint Genome Institute"/>
            <person name="Kuo A."/>
            <person name="Gay G."/>
            <person name="Dore J."/>
            <person name="Kohler A."/>
            <person name="Nagy L.G."/>
            <person name="Floudas D."/>
            <person name="Copeland A."/>
            <person name="Barry K.W."/>
            <person name="Cichocki N."/>
            <person name="Veneault-Fourrey C."/>
            <person name="LaButti K."/>
            <person name="Lindquist E.A."/>
            <person name="Lipzen A."/>
            <person name="Lundell T."/>
            <person name="Morin E."/>
            <person name="Murat C."/>
            <person name="Sun H."/>
            <person name="Tunlid A."/>
            <person name="Henrissat B."/>
            <person name="Grigoriev I.V."/>
            <person name="Hibbett D.S."/>
            <person name="Martin F."/>
            <person name="Nordberg H.P."/>
            <person name="Cantor M.N."/>
            <person name="Hua S.X."/>
        </authorList>
    </citation>
    <scope>NUCLEOTIDE SEQUENCE [LARGE SCALE GENOMIC DNA]</scope>
    <source>
        <strain evidence="13">h7</strain>
    </source>
</reference>
<keyword evidence="8 10" id="KW-0472">Membrane</keyword>
<dbReference type="SUPFAM" id="SSF81665">
    <property type="entry name" value="Calcium ATPase, transmembrane domain M"/>
    <property type="match status" value="1"/>
</dbReference>
<evidence type="ECO:0000256" key="8">
    <source>
        <dbReference type="ARBA" id="ARBA00023136"/>
    </source>
</evidence>
<dbReference type="FunFam" id="3.40.50.1000:FF:000083">
    <property type="entry name" value="Sodium/potassium-transporting ATPase subunit alpha"/>
    <property type="match status" value="1"/>
</dbReference>
<dbReference type="NCBIfam" id="TIGR01494">
    <property type="entry name" value="ATPase_P-type"/>
    <property type="match status" value="2"/>
</dbReference>
<dbReference type="InterPro" id="IPR023214">
    <property type="entry name" value="HAD_sf"/>
</dbReference>
<keyword evidence="3 10" id="KW-0812">Transmembrane</keyword>
<dbReference type="SUPFAM" id="SSF81660">
    <property type="entry name" value="Metal cation-transporting ATPase, ATP-binding domain N"/>
    <property type="match status" value="1"/>
</dbReference>
<feature type="transmembrane region" description="Helical" evidence="10">
    <location>
        <begin position="850"/>
        <end position="873"/>
    </location>
</feature>
<dbReference type="SFLD" id="SFLDS00003">
    <property type="entry name" value="Haloacid_Dehalogenase"/>
    <property type="match status" value="1"/>
</dbReference>
<dbReference type="GO" id="GO:0006883">
    <property type="term" value="P:intracellular sodium ion homeostasis"/>
    <property type="evidence" value="ECO:0007669"/>
    <property type="project" value="TreeGrafter"/>
</dbReference>
<feature type="transmembrane region" description="Helical" evidence="10">
    <location>
        <begin position="920"/>
        <end position="948"/>
    </location>
</feature>
<dbReference type="EMBL" id="KN831775">
    <property type="protein sequence ID" value="KIM43595.1"/>
    <property type="molecule type" value="Genomic_DNA"/>
</dbReference>
<gene>
    <name evidence="12" type="ORF">M413DRAFT_69053</name>
</gene>
<keyword evidence="4" id="KW-0547">Nucleotide-binding</keyword>
<keyword evidence="2" id="KW-1003">Cell membrane</keyword>
<dbReference type="InterPro" id="IPR018303">
    <property type="entry name" value="ATPase_P-typ_P_site"/>
</dbReference>
<evidence type="ECO:0000259" key="11">
    <source>
        <dbReference type="SMART" id="SM00831"/>
    </source>
</evidence>
<dbReference type="SUPFAM" id="SSF56784">
    <property type="entry name" value="HAD-like"/>
    <property type="match status" value="1"/>
</dbReference>
<dbReference type="Pfam" id="PF00689">
    <property type="entry name" value="Cation_ATPase_C"/>
    <property type="match status" value="1"/>
</dbReference>
<evidence type="ECO:0000256" key="1">
    <source>
        <dbReference type="ARBA" id="ARBA00004651"/>
    </source>
</evidence>
<dbReference type="GO" id="GO:0005524">
    <property type="term" value="F:ATP binding"/>
    <property type="evidence" value="ECO:0007669"/>
    <property type="project" value="UniProtKB-KW"/>
</dbReference>
<dbReference type="GO" id="GO:0005391">
    <property type="term" value="F:P-type sodium:potassium-exchanging transporter activity"/>
    <property type="evidence" value="ECO:0007669"/>
    <property type="project" value="TreeGrafter"/>
</dbReference>
<dbReference type="OrthoDB" id="158672at2759"/>
<dbReference type="Gene3D" id="3.40.50.1000">
    <property type="entry name" value="HAD superfamily/HAD-like"/>
    <property type="match status" value="1"/>
</dbReference>
<feature type="transmembrane region" description="Helical" evidence="10">
    <location>
        <begin position="373"/>
        <end position="394"/>
    </location>
</feature>
<evidence type="ECO:0000256" key="3">
    <source>
        <dbReference type="ARBA" id="ARBA00022692"/>
    </source>
</evidence>
<dbReference type="InterPro" id="IPR008250">
    <property type="entry name" value="ATPase_P-typ_transduc_dom_A_sf"/>
</dbReference>
<dbReference type="GO" id="GO:0005886">
    <property type="term" value="C:plasma membrane"/>
    <property type="evidence" value="ECO:0007669"/>
    <property type="project" value="UniProtKB-SubCell"/>
</dbReference>
<dbReference type="GO" id="GO:1990573">
    <property type="term" value="P:potassium ion import across plasma membrane"/>
    <property type="evidence" value="ECO:0007669"/>
    <property type="project" value="TreeGrafter"/>
</dbReference>
<evidence type="ECO:0000256" key="7">
    <source>
        <dbReference type="ARBA" id="ARBA00022989"/>
    </source>
</evidence>
<dbReference type="InterPro" id="IPR050510">
    <property type="entry name" value="Cation_transp_ATPase_P-type"/>
</dbReference>
<proteinExistence type="predicted"/>
<organism evidence="12 13">
    <name type="scientific">Hebeloma cylindrosporum</name>
    <dbReference type="NCBI Taxonomy" id="76867"/>
    <lineage>
        <taxon>Eukaryota</taxon>
        <taxon>Fungi</taxon>
        <taxon>Dikarya</taxon>
        <taxon>Basidiomycota</taxon>
        <taxon>Agaricomycotina</taxon>
        <taxon>Agaricomycetes</taxon>
        <taxon>Agaricomycetidae</taxon>
        <taxon>Agaricales</taxon>
        <taxon>Agaricineae</taxon>
        <taxon>Hymenogastraceae</taxon>
        <taxon>Hebeloma</taxon>
    </lineage>
</organism>
<dbReference type="Pfam" id="PF00690">
    <property type="entry name" value="Cation_ATPase_N"/>
    <property type="match status" value="1"/>
</dbReference>
<keyword evidence="13" id="KW-1185">Reference proteome</keyword>
<sequence length="1086" mass="119506">MAPPPPTGDVEAQKYGFNDERDERYGISEERVRHEGHPLHAVDPSSRLPIEYRTLSIHVDNETPSEKGKTGEKRKAAVKEIADLDWHKLSVEEALARQSVSPKTGLDKAQAQRRLQQNGKNVISPPKSNLLRKVIEWVFGGFGSLLLAASIVCFIAWKPLGEPAPQASNLALAVVLLIVLFIQAIFNAWQDFSTSRVMASIKGMLPSDVLVLRDSMYIKVPAKDLVPGDLITISMGEKVPADLRLIEVSADLQFDRSILTGESEAVSGRIIMTDENFLEASTDARFISTHCVSGSGFGLVILTGDNTIFGKIAKLSSMEATRLTTLQRELLRFVAIIAGMATAVAILIVILWAAWLRKDHPDYINVSSLLIDVVSVMVAFIPEGLPVAVTLSLAKVAHTLSKKNILCKSLSIVETLGSVNVLCSDKTGTLTQNIMHVENLAIFDSVYESNAFRTVITNSDPLVESNLSQIAAVGAICNAATFDADAASGSNEKKVQAKDIVGNATDVAILRFADSIASAELIRHRWTNVFRKNFNSKTKYMLQLSRLSPSIALVAPLAPWDNFTRGSFLLTVKGAPEVILPYCSHVLDPLGGPPIPLSAREKDRISAVQESWSRQGQRVILLARRIVRDEWLEKSGNTQSEEFGTAVDEYMTDLTIVGLVGLIDPLKPDIKHTVSVCRGAGIRFFIVTGDHPTTALSIAGQAGIITDTNRVHRVSNLDPQPEKSVEIHDSDAEVQDLKSIIITGAELMTLNPDQIHRLCQYEEIVFARTTPEQKLRIVNDFKSRENVVAVTGDGVNDAPSLKAADCGIAMGAGSDVAKEAADLVLLGDFSSIIVAIEYGRLVYDNLKKTVLYLLPAGSFSELMPILLNIIFGLPQILSNIQMIIICVATDVLPALSLCMEPPEDGLLLRKPRNVKKDRLADWKLLLQAYGFLGVIESLCAMSMAFWYLERHGVAFSSIALKFYNTEQLAEIGLTSELLYKAQSVYFFTLVLMQWGNLLATRCRKLSIFQHTPTRNLYIFPAAALALGIALFFSYIPWFQNIFQMRPVPAEHIFIPMAFGVVLLSFDEMRKFLVRKYPKSLPAKLAW</sequence>
<feature type="transmembrane region" description="Helical" evidence="10">
    <location>
        <begin position="169"/>
        <end position="189"/>
    </location>
</feature>
<evidence type="ECO:0000256" key="6">
    <source>
        <dbReference type="ARBA" id="ARBA00022967"/>
    </source>
</evidence>
<feature type="transmembrane region" description="Helical" evidence="10">
    <location>
        <begin position="137"/>
        <end position="157"/>
    </location>
</feature>
<dbReference type="Pfam" id="PF08282">
    <property type="entry name" value="Hydrolase_3"/>
    <property type="match status" value="1"/>
</dbReference>
<dbReference type="SUPFAM" id="SSF81653">
    <property type="entry name" value="Calcium ATPase, transduction domain A"/>
    <property type="match status" value="1"/>
</dbReference>
<dbReference type="PANTHER" id="PTHR43294:SF21">
    <property type="entry name" value="CATION TRANSPORTING ATPASE"/>
    <property type="match status" value="1"/>
</dbReference>
<name>A0A0C3C424_HEBCY</name>
<evidence type="ECO:0000313" key="12">
    <source>
        <dbReference type="EMBL" id="KIM43595.1"/>
    </source>
</evidence>
<dbReference type="GO" id="GO:1902600">
    <property type="term" value="P:proton transmembrane transport"/>
    <property type="evidence" value="ECO:0007669"/>
    <property type="project" value="TreeGrafter"/>
</dbReference>
<dbReference type="FunFam" id="3.40.50.1000:FF:000001">
    <property type="entry name" value="Phospholipid-transporting ATPase IC"/>
    <property type="match status" value="1"/>
</dbReference>
<dbReference type="InterPro" id="IPR001757">
    <property type="entry name" value="P_typ_ATPase"/>
</dbReference>
<dbReference type="Gene3D" id="2.70.150.10">
    <property type="entry name" value="Calcium-transporting ATPase, cytoplasmic transduction domain A"/>
    <property type="match status" value="1"/>
</dbReference>
<dbReference type="GO" id="GO:0036376">
    <property type="term" value="P:sodium ion export across plasma membrane"/>
    <property type="evidence" value="ECO:0007669"/>
    <property type="project" value="TreeGrafter"/>
</dbReference>
<dbReference type="PRINTS" id="PR00121">
    <property type="entry name" value="NAKATPASE"/>
</dbReference>
<keyword evidence="7 10" id="KW-1133">Transmembrane helix</keyword>
<dbReference type="InterPro" id="IPR044492">
    <property type="entry name" value="P_typ_ATPase_HD_dom"/>
</dbReference>
<comment type="subcellular location">
    <subcellularLocation>
        <location evidence="1">Cell membrane</location>
        <topology evidence="1">Multi-pass membrane protein</topology>
    </subcellularLocation>
</comment>
<dbReference type="GO" id="GO:0016887">
    <property type="term" value="F:ATP hydrolysis activity"/>
    <property type="evidence" value="ECO:0007669"/>
    <property type="project" value="InterPro"/>
</dbReference>
<reference evidence="13" key="2">
    <citation type="submission" date="2015-01" db="EMBL/GenBank/DDBJ databases">
        <title>Evolutionary Origins and Diversification of the Mycorrhizal Mutualists.</title>
        <authorList>
            <consortium name="DOE Joint Genome Institute"/>
            <consortium name="Mycorrhizal Genomics Consortium"/>
            <person name="Kohler A."/>
            <person name="Kuo A."/>
            <person name="Nagy L.G."/>
            <person name="Floudas D."/>
            <person name="Copeland A."/>
            <person name="Barry K.W."/>
            <person name="Cichocki N."/>
            <person name="Veneault-Fourrey C."/>
            <person name="LaButti K."/>
            <person name="Lindquist E.A."/>
            <person name="Lipzen A."/>
            <person name="Lundell T."/>
            <person name="Morin E."/>
            <person name="Murat C."/>
            <person name="Riley R."/>
            <person name="Ohm R."/>
            <person name="Sun H."/>
            <person name="Tunlid A."/>
            <person name="Henrissat B."/>
            <person name="Grigoriev I.V."/>
            <person name="Hibbett D.S."/>
            <person name="Martin F."/>
        </authorList>
    </citation>
    <scope>NUCLEOTIDE SEQUENCE [LARGE SCALE GENOMIC DNA]</scope>
    <source>
        <strain evidence="13">h7</strain>
    </source>
</reference>
<evidence type="ECO:0000256" key="5">
    <source>
        <dbReference type="ARBA" id="ARBA00022840"/>
    </source>
</evidence>
<dbReference type="InterPro" id="IPR036412">
    <property type="entry name" value="HAD-like_sf"/>
</dbReference>
<dbReference type="InterPro" id="IPR023299">
    <property type="entry name" value="ATPase_P-typ_cyto_dom_N"/>
</dbReference>
<dbReference type="InterPro" id="IPR004014">
    <property type="entry name" value="ATPase_P-typ_cation-transptr_N"/>
</dbReference>
<dbReference type="SFLD" id="SFLDG00002">
    <property type="entry name" value="C1.7:_P-type_atpase_like"/>
    <property type="match status" value="1"/>
</dbReference>
<feature type="domain" description="Cation-transporting P-type ATPase N-terminal" evidence="11">
    <location>
        <begin position="85"/>
        <end position="158"/>
    </location>
</feature>
<dbReference type="Gene3D" id="1.20.1110.10">
    <property type="entry name" value="Calcium-transporting ATPase, transmembrane domain"/>
    <property type="match status" value="1"/>
</dbReference>
<evidence type="ECO:0000256" key="4">
    <source>
        <dbReference type="ARBA" id="ARBA00022741"/>
    </source>
</evidence>
<feature type="region of interest" description="Disordered" evidence="9">
    <location>
        <begin position="1"/>
        <end position="21"/>
    </location>
</feature>
<dbReference type="InterPro" id="IPR006068">
    <property type="entry name" value="ATPase_P-typ_cation-transptr_C"/>
</dbReference>
<protein>
    <recommendedName>
        <fullName evidence="11">Cation-transporting P-type ATPase N-terminal domain-containing protein</fullName>
    </recommendedName>
</protein>
<evidence type="ECO:0000313" key="13">
    <source>
        <dbReference type="Proteomes" id="UP000053424"/>
    </source>
</evidence>
<evidence type="ECO:0000256" key="10">
    <source>
        <dbReference type="SAM" id="Phobius"/>
    </source>
</evidence>
<dbReference type="SMART" id="SM00831">
    <property type="entry name" value="Cation_ATPase_N"/>
    <property type="match status" value="1"/>
</dbReference>
<dbReference type="GO" id="GO:0030007">
    <property type="term" value="P:intracellular potassium ion homeostasis"/>
    <property type="evidence" value="ECO:0007669"/>
    <property type="project" value="TreeGrafter"/>
</dbReference>
<dbReference type="PRINTS" id="PR00119">
    <property type="entry name" value="CATATPASE"/>
</dbReference>
<dbReference type="InterPro" id="IPR023298">
    <property type="entry name" value="ATPase_P-typ_TM_dom_sf"/>
</dbReference>
<dbReference type="AlphaFoldDB" id="A0A0C3C424"/>
<evidence type="ECO:0000256" key="2">
    <source>
        <dbReference type="ARBA" id="ARBA00022475"/>
    </source>
</evidence>
<accession>A0A0C3C424</accession>
<dbReference type="Proteomes" id="UP000053424">
    <property type="component" value="Unassembled WGS sequence"/>
</dbReference>